<comment type="catalytic activity">
    <reaction evidence="1">
        <text>D-fructose 6-phosphate + L-glutamine = D-glucosamine 6-phosphate + L-glutamate</text>
        <dbReference type="Rhea" id="RHEA:13237"/>
        <dbReference type="ChEBI" id="CHEBI:29985"/>
        <dbReference type="ChEBI" id="CHEBI:58359"/>
        <dbReference type="ChEBI" id="CHEBI:58725"/>
        <dbReference type="ChEBI" id="CHEBI:61527"/>
        <dbReference type="EC" id="2.6.1.16"/>
    </reaction>
</comment>
<dbReference type="PROSITE" id="PS51464">
    <property type="entry name" value="SIS"/>
    <property type="match status" value="2"/>
</dbReference>
<dbReference type="GO" id="GO:0005829">
    <property type="term" value="C:cytosol"/>
    <property type="evidence" value="ECO:0007669"/>
    <property type="project" value="TreeGrafter"/>
</dbReference>
<evidence type="ECO:0000313" key="13">
    <source>
        <dbReference type="Proteomes" id="UP000886725"/>
    </source>
</evidence>
<dbReference type="InterPro" id="IPR017932">
    <property type="entry name" value="GATase_2_dom"/>
</dbReference>
<dbReference type="InterPro" id="IPR005855">
    <property type="entry name" value="GFAT"/>
</dbReference>
<protein>
    <recommendedName>
        <fullName evidence="4">Glutamine--fructose-6-phosphate aminotransferase [isomerizing]</fullName>
        <ecNumber evidence="3">2.6.1.16</ecNumber>
    </recommendedName>
</protein>
<evidence type="ECO:0000256" key="3">
    <source>
        <dbReference type="ARBA" id="ARBA00012916"/>
    </source>
</evidence>
<name>A0A9D0Z0L7_9FIRM</name>
<dbReference type="NCBIfam" id="TIGR01135">
    <property type="entry name" value="glmS"/>
    <property type="match status" value="1"/>
</dbReference>
<evidence type="ECO:0000259" key="11">
    <source>
        <dbReference type="PROSITE" id="PS51464"/>
    </source>
</evidence>
<feature type="domain" description="Glutamine amidotransferase type-2" evidence="10">
    <location>
        <begin position="2"/>
        <end position="213"/>
    </location>
</feature>
<dbReference type="Proteomes" id="UP000886725">
    <property type="component" value="Unassembled WGS sequence"/>
</dbReference>
<evidence type="ECO:0000256" key="8">
    <source>
        <dbReference type="ARBA" id="ARBA00022737"/>
    </source>
</evidence>
<evidence type="ECO:0000256" key="7">
    <source>
        <dbReference type="ARBA" id="ARBA00022679"/>
    </source>
</evidence>
<proteinExistence type="predicted"/>
<dbReference type="GO" id="GO:0006002">
    <property type="term" value="P:fructose 6-phosphate metabolic process"/>
    <property type="evidence" value="ECO:0007669"/>
    <property type="project" value="TreeGrafter"/>
</dbReference>
<dbReference type="InterPro" id="IPR001347">
    <property type="entry name" value="SIS_dom"/>
</dbReference>
<dbReference type="PANTHER" id="PTHR10937">
    <property type="entry name" value="GLUCOSAMINE--FRUCTOSE-6-PHOSPHATE AMINOTRANSFERASE, ISOMERIZING"/>
    <property type="match status" value="1"/>
</dbReference>
<dbReference type="CDD" id="cd05008">
    <property type="entry name" value="SIS_GlmS_GlmD_1"/>
    <property type="match status" value="1"/>
</dbReference>
<dbReference type="PANTHER" id="PTHR10937:SF0">
    <property type="entry name" value="GLUTAMINE--FRUCTOSE-6-PHOSPHATE TRANSAMINASE (ISOMERIZING)"/>
    <property type="match status" value="1"/>
</dbReference>
<dbReference type="FunFam" id="3.60.20.10:FF:000006">
    <property type="entry name" value="Glutamine--fructose-6-phosphate aminotransferase [isomerizing]"/>
    <property type="match status" value="1"/>
</dbReference>
<dbReference type="NCBIfam" id="NF001484">
    <property type="entry name" value="PRK00331.1"/>
    <property type="match status" value="1"/>
</dbReference>
<comment type="caution">
    <text evidence="12">The sequence shown here is derived from an EMBL/GenBank/DDBJ whole genome shotgun (WGS) entry which is preliminary data.</text>
</comment>
<accession>A0A9D0Z0L7</accession>
<keyword evidence="9" id="KW-0315">Glutamine amidotransferase</keyword>
<evidence type="ECO:0000256" key="6">
    <source>
        <dbReference type="ARBA" id="ARBA00022576"/>
    </source>
</evidence>
<keyword evidence="5" id="KW-0963">Cytoplasm</keyword>
<dbReference type="Pfam" id="PF01380">
    <property type="entry name" value="SIS"/>
    <property type="match status" value="2"/>
</dbReference>
<dbReference type="GO" id="GO:0006487">
    <property type="term" value="P:protein N-linked glycosylation"/>
    <property type="evidence" value="ECO:0007669"/>
    <property type="project" value="TreeGrafter"/>
</dbReference>
<feature type="domain" description="SIS" evidence="11">
    <location>
        <begin position="444"/>
        <end position="585"/>
    </location>
</feature>
<organism evidence="12 13">
    <name type="scientific">Candidatus Faecenecus gallistercoris</name>
    <dbReference type="NCBI Taxonomy" id="2840793"/>
    <lineage>
        <taxon>Bacteria</taxon>
        <taxon>Bacillati</taxon>
        <taxon>Bacillota</taxon>
        <taxon>Bacillota incertae sedis</taxon>
        <taxon>Candidatus Faecenecus</taxon>
    </lineage>
</organism>
<evidence type="ECO:0000256" key="9">
    <source>
        <dbReference type="ARBA" id="ARBA00022962"/>
    </source>
</evidence>
<dbReference type="EC" id="2.6.1.16" evidence="3"/>
<dbReference type="GO" id="GO:0006047">
    <property type="term" value="P:UDP-N-acetylglucosamine metabolic process"/>
    <property type="evidence" value="ECO:0007669"/>
    <property type="project" value="TreeGrafter"/>
</dbReference>
<dbReference type="InterPro" id="IPR035466">
    <property type="entry name" value="GlmS/AgaS_SIS"/>
</dbReference>
<dbReference type="FunFam" id="3.40.50.10490:FF:000001">
    <property type="entry name" value="Glutamine--fructose-6-phosphate aminotransferase [isomerizing]"/>
    <property type="match status" value="1"/>
</dbReference>
<dbReference type="GO" id="GO:0004360">
    <property type="term" value="F:glutamine-fructose-6-phosphate transaminase (isomerizing) activity"/>
    <property type="evidence" value="ECO:0007669"/>
    <property type="project" value="UniProtKB-EC"/>
</dbReference>
<evidence type="ECO:0000256" key="5">
    <source>
        <dbReference type="ARBA" id="ARBA00022490"/>
    </source>
</evidence>
<dbReference type="CDD" id="cd00714">
    <property type="entry name" value="GFAT"/>
    <property type="match status" value="1"/>
</dbReference>
<dbReference type="CDD" id="cd05009">
    <property type="entry name" value="SIS_GlmS_GlmD_2"/>
    <property type="match status" value="1"/>
</dbReference>
<reference evidence="12" key="1">
    <citation type="submission" date="2020-10" db="EMBL/GenBank/DDBJ databases">
        <authorList>
            <person name="Gilroy R."/>
        </authorList>
    </citation>
    <scope>NUCLEOTIDE SEQUENCE</scope>
    <source>
        <strain evidence="12">CHK165-10780</strain>
    </source>
</reference>
<sequence length="595" mass="65825">MCGIVGCVGKEKCVPILLDGLKSLEYRGYDSAGMAYFNGGQIAITKAFGHVSNLEKEVNPGVNSFLGIAHTRWATNGAPSLKNAHPHRVGKITLVHNGIIENADEIKSRANYSFQSDTDSEVAAFVINKLYEETHDMVQALTLCNKELEGSYAFAILNEDEPTKLYALKKSSPLIIGVGEHENFVASDIPAIISYTRKYIILEDEELAVIDEDKVSVYRDGRAITKEVRTSNLDATATRIDGYRHYMMKEIHEQPETLRKTIEKLIHNGSFDASLPTLSQYDSVEIIGCGSAYHVGCVGKSLFQDYAHVFCNAFIASEYRYEENLHYGKPLIIFISQSGETADTLACLRKVKEEGLDTLAIVNTKESSIAREAGKVIYIEAGPEIAVATTKAYTAQLAVLSILALKATAEHNPEFSVSPVMESFFRLPMVLQKVLEDDSQIRDIADHIYQEHDIFFLGRKVDYAISLEASLKLKEISYLHSEAYPAGELKHGTISLIRDKTPVISIITDSSIASKTISNVKEVLARGAYSIIFTTFDLESDDSLYEYLVLVPKLDPFVQSIVVVVLLQLLAYYVADNNGCSIDKPKNLAKSVTVE</sequence>
<dbReference type="AlphaFoldDB" id="A0A9D0Z0L7"/>
<keyword evidence="7 12" id="KW-0808">Transferase</keyword>
<dbReference type="EMBL" id="DVFU01000114">
    <property type="protein sequence ID" value="HIQ65274.1"/>
    <property type="molecule type" value="Genomic_DNA"/>
</dbReference>
<dbReference type="Gene3D" id="3.40.50.10490">
    <property type="entry name" value="Glucose-6-phosphate isomerase like protein, domain 1"/>
    <property type="match status" value="2"/>
</dbReference>
<dbReference type="GO" id="GO:0097367">
    <property type="term" value="F:carbohydrate derivative binding"/>
    <property type="evidence" value="ECO:0007669"/>
    <property type="project" value="InterPro"/>
</dbReference>
<feature type="domain" description="SIS" evidence="11">
    <location>
        <begin position="274"/>
        <end position="413"/>
    </location>
</feature>
<dbReference type="InterPro" id="IPR029055">
    <property type="entry name" value="Ntn_hydrolases_N"/>
</dbReference>
<dbReference type="SUPFAM" id="SSF53697">
    <property type="entry name" value="SIS domain"/>
    <property type="match status" value="1"/>
</dbReference>
<dbReference type="InterPro" id="IPR047084">
    <property type="entry name" value="GFAT_N"/>
</dbReference>
<keyword evidence="6 12" id="KW-0032">Aminotransferase</keyword>
<comment type="subcellular location">
    <subcellularLocation>
        <location evidence="2">Cytoplasm</location>
    </subcellularLocation>
</comment>
<dbReference type="Pfam" id="PF13522">
    <property type="entry name" value="GATase_6"/>
    <property type="match status" value="1"/>
</dbReference>
<dbReference type="Gene3D" id="3.60.20.10">
    <property type="entry name" value="Glutamine Phosphoribosylpyrophosphate, subunit 1, domain 1"/>
    <property type="match status" value="1"/>
</dbReference>
<keyword evidence="8" id="KW-0677">Repeat</keyword>
<reference evidence="12" key="2">
    <citation type="journal article" date="2021" name="PeerJ">
        <title>Extensive microbial diversity within the chicken gut microbiome revealed by metagenomics and culture.</title>
        <authorList>
            <person name="Gilroy R."/>
            <person name="Ravi A."/>
            <person name="Getino M."/>
            <person name="Pursley I."/>
            <person name="Horton D.L."/>
            <person name="Alikhan N.F."/>
            <person name="Baker D."/>
            <person name="Gharbi K."/>
            <person name="Hall N."/>
            <person name="Watson M."/>
            <person name="Adriaenssens E.M."/>
            <person name="Foster-Nyarko E."/>
            <person name="Jarju S."/>
            <person name="Secka A."/>
            <person name="Antonio M."/>
            <person name="Oren A."/>
            <person name="Chaudhuri R.R."/>
            <person name="La Ragione R."/>
            <person name="Hildebrand F."/>
            <person name="Pallen M.J."/>
        </authorList>
    </citation>
    <scope>NUCLEOTIDE SEQUENCE</scope>
    <source>
        <strain evidence="12">CHK165-10780</strain>
    </source>
</reference>
<evidence type="ECO:0000313" key="12">
    <source>
        <dbReference type="EMBL" id="HIQ65274.1"/>
    </source>
</evidence>
<evidence type="ECO:0000256" key="2">
    <source>
        <dbReference type="ARBA" id="ARBA00004496"/>
    </source>
</evidence>
<evidence type="ECO:0000256" key="4">
    <source>
        <dbReference type="ARBA" id="ARBA00016090"/>
    </source>
</evidence>
<dbReference type="InterPro" id="IPR046348">
    <property type="entry name" value="SIS_dom_sf"/>
</dbReference>
<dbReference type="SUPFAM" id="SSF56235">
    <property type="entry name" value="N-terminal nucleophile aminohydrolases (Ntn hydrolases)"/>
    <property type="match status" value="1"/>
</dbReference>
<dbReference type="InterPro" id="IPR035490">
    <property type="entry name" value="GlmS/FrlB_SIS"/>
</dbReference>
<gene>
    <name evidence="12" type="primary">glmS</name>
    <name evidence="12" type="ORF">IAC85_06010</name>
</gene>
<dbReference type="PROSITE" id="PS51278">
    <property type="entry name" value="GATASE_TYPE_2"/>
    <property type="match status" value="1"/>
</dbReference>
<evidence type="ECO:0000256" key="1">
    <source>
        <dbReference type="ARBA" id="ARBA00001031"/>
    </source>
</evidence>
<evidence type="ECO:0000259" key="10">
    <source>
        <dbReference type="PROSITE" id="PS51278"/>
    </source>
</evidence>